<evidence type="ECO:0000313" key="6">
    <source>
        <dbReference type="Proteomes" id="UP000280819"/>
    </source>
</evidence>
<evidence type="ECO:0000313" key="5">
    <source>
        <dbReference type="EMBL" id="RRD04415.1"/>
    </source>
</evidence>
<dbReference type="RefSeq" id="WP_124845045.1">
    <property type="nucleotide sequence ID" value="NZ_RQZG01000011.1"/>
</dbReference>
<dbReference type="SMART" id="SM00347">
    <property type="entry name" value="HTH_MARR"/>
    <property type="match status" value="1"/>
</dbReference>
<dbReference type="InterPro" id="IPR023187">
    <property type="entry name" value="Tscrpt_reg_MarR-type_CS"/>
</dbReference>
<dbReference type="AlphaFoldDB" id="A0A3P1T5G5"/>
<evidence type="ECO:0000256" key="1">
    <source>
        <dbReference type="ARBA" id="ARBA00023015"/>
    </source>
</evidence>
<feature type="domain" description="HTH marR-type" evidence="4">
    <location>
        <begin position="21"/>
        <end position="153"/>
    </location>
</feature>
<reference evidence="5 6" key="1">
    <citation type="submission" date="2018-11" db="EMBL/GenBank/DDBJ databases">
        <title>Genomes From Bacteria Associated with the Canine Oral Cavity: a Test Case for Automated Genome-Based Taxonomic Assignment.</title>
        <authorList>
            <person name="Coil D.A."/>
            <person name="Jospin G."/>
            <person name="Darling A.E."/>
            <person name="Wallis C."/>
            <person name="Davis I.J."/>
            <person name="Harris S."/>
            <person name="Eisen J.A."/>
            <person name="Holcombe L.J."/>
            <person name="O'Flynn C."/>
        </authorList>
    </citation>
    <scope>NUCLEOTIDE SEQUENCE [LARGE SCALE GENOMIC DNA]</scope>
    <source>
        <strain evidence="5 6">OH887_COT-365</strain>
    </source>
</reference>
<dbReference type="OrthoDB" id="3726624at2"/>
<dbReference type="InterPro" id="IPR036390">
    <property type="entry name" value="WH_DNA-bd_sf"/>
</dbReference>
<dbReference type="EMBL" id="RQZG01000011">
    <property type="protein sequence ID" value="RRD04415.1"/>
    <property type="molecule type" value="Genomic_DNA"/>
</dbReference>
<dbReference type="SUPFAM" id="SSF46785">
    <property type="entry name" value="Winged helix' DNA-binding domain"/>
    <property type="match status" value="1"/>
</dbReference>
<keyword evidence="1" id="KW-0805">Transcription regulation</keyword>
<dbReference type="PRINTS" id="PR00598">
    <property type="entry name" value="HTHMARR"/>
</dbReference>
<organism evidence="5 6">
    <name type="scientific">Arachnia propionica</name>
    <dbReference type="NCBI Taxonomy" id="1750"/>
    <lineage>
        <taxon>Bacteria</taxon>
        <taxon>Bacillati</taxon>
        <taxon>Actinomycetota</taxon>
        <taxon>Actinomycetes</taxon>
        <taxon>Propionibacteriales</taxon>
        <taxon>Propionibacteriaceae</taxon>
        <taxon>Arachnia</taxon>
    </lineage>
</organism>
<dbReference type="Pfam" id="PF12802">
    <property type="entry name" value="MarR_2"/>
    <property type="match status" value="1"/>
</dbReference>
<dbReference type="GO" id="GO:0003677">
    <property type="term" value="F:DNA binding"/>
    <property type="evidence" value="ECO:0007669"/>
    <property type="project" value="UniProtKB-KW"/>
</dbReference>
<dbReference type="InterPro" id="IPR000835">
    <property type="entry name" value="HTH_MarR-typ"/>
</dbReference>
<dbReference type="InterPro" id="IPR036388">
    <property type="entry name" value="WH-like_DNA-bd_sf"/>
</dbReference>
<dbReference type="GO" id="GO:0003700">
    <property type="term" value="F:DNA-binding transcription factor activity"/>
    <property type="evidence" value="ECO:0007669"/>
    <property type="project" value="InterPro"/>
</dbReference>
<dbReference type="PANTHER" id="PTHR42756">
    <property type="entry name" value="TRANSCRIPTIONAL REGULATOR, MARR"/>
    <property type="match status" value="1"/>
</dbReference>
<keyword evidence="3" id="KW-0804">Transcription</keyword>
<dbReference type="PROSITE" id="PS50995">
    <property type="entry name" value="HTH_MARR_2"/>
    <property type="match status" value="1"/>
</dbReference>
<evidence type="ECO:0000259" key="4">
    <source>
        <dbReference type="PROSITE" id="PS50995"/>
    </source>
</evidence>
<dbReference type="PANTHER" id="PTHR42756:SF1">
    <property type="entry name" value="TRANSCRIPTIONAL REPRESSOR OF EMRAB OPERON"/>
    <property type="match status" value="1"/>
</dbReference>
<evidence type="ECO:0000256" key="2">
    <source>
        <dbReference type="ARBA" id="ARBA00023125"/>
    </source>
</evidence>
<accession>A0A3P1T5G5</accession>
<protein>
    <submittedName>
        <fullName evidence="5">MarR family transcriptional regulator</fullName>
    </submittedName>
</protein>
<proteinExistence type="predicted"/>
<comment type="caution">
    <text evidence="5">The sequence shown here is derived from an EMBL/GenBank/DDBJ whole genome shotgun (WGS) entry which is preliminary data.</text>
</comment>
<dbReference type="PROSITE" id="PS01117">
    <property type="entry name" value="HTH_MARR_1"/>
    <property type="match status" value="1"/>
</dbReference>
<sequence>MSDLVGIKQRLLLDQIGDDPAARLVLALHTTTRRIDAACAQLLAEHQLSEGRLATLLAVVDEPGLSPRTLADRLDVTTATVTGLLDGLERAGLIERRAHETDRRARVLVPTSEGERLVASLTPIYADWLVRLADGIGPEALEVIEQVLATLQANVTEHP</sequence>
<gene>
    <name evidence="5" type="ORF">EII34_10145</name>
</gene>
<evidence type="ECO:0000256" key="3">
    <source>
        <dbReference type="ARBA" id="ARBA00023163"/>
    </source>
</evidence>
<dbReference type="Gene3D" id="1.10.10.10">
    <property type="entry name" value="Winged helix-like DNA-binding domain superfamily/Winged helix DNA-binding domain"/>
    <property type="match status" value="1"/>
</dbReference>
<name>A0A3P1T5G5_9ACTN</name>
<keyword evidence="2" id="KW-0238">DNA-binding</keyword>
<dbReference type="Proteomes" id="UP000280819">
    <property type="component" value="Unassembled WGS sequence"/>
</dbReference>